<dbReference type="PANTHER" id="PTHR23508">
    <property type="entry name" value="CARBOXYLIC ACID TRANSPORTER PROTEIN HOMOLOG"/>
    <property type="match status" value="1"/>
</dbReference>
<proteinExistence type="predicted"/>
<evidence type="ECO:0000259" key="6">
    <source>
        <dbReference type="PROSITE" id="PS50850"/>
    </source>
</evidence>
<gene>
    <name evidence="7" type="ORF">LCGC14_2239810</name>
</gene>
<sequence length="235" mass="26331">LCLAIFFTLKEPKRYREMKESDSFERRSFKVDVKSIFQIENRKPYMFLLLAVFIRGGSSIYLGLFEKYIDNVGTLTQQQVTTIFLITIFMVIIAYGANGLLADRIGRKPLLYFWSALAPISAVIWVLGANNTENAFLIVLLGFAFSHISYWGSIGILRLMTIEMLPTDRRGIGVGFRSLIGVIGGTIGLLTSSVVILSLDLGPTFIIFVMGNFAVIPIAYFFLKETKGVELSEIK</sequence>
<dbReference type="PROSITE" id="PS50850">
    <property type="entry name" value="MFS"/>
    <property type="match status" value="1"/>
</dbReference>
<name>A0A0F9D5Z2_9ZZZZ</name>
<accession>A0A0F9D5Z2</accession>
<comment type="caution">
    <text evidence="7">The sequence shown here is derived from an EMBL/GenBank/DDBJ whole genome shotgun (WGS) entry which is preliminary data.</text>
</comment>
<dbReference type="InterPro" id="IPR005828">
    <property type="entry name" value="MFS_sugar_transport-like"/>
</dbReference>
<feature type="transmembrane region" description="Helical" evidence="5">
    <location>
        <begin position="77"/>
        <end position="98"/>
    </location>
</feature>
<dbReference type="InterPro" id="IPR020846">
    <property type="entry name" value="MFS_dom"/>
</dbReference>
<reference evidence="7" key="1">
    <citation type="journal article" date="2015" name="Nature">
        <title>Complex archaea that bridge the gap between prokaryotes and eukaryotes.</title>
        <authorList>
            <person name="Spang A."/>
            <person name="Saw J.H."/>
            <person name="Jorgensen S.L."/>
            <person name="Zaremba-Niedzwiedzka K."/>
            <person name="Martijn J."/>
            <person name="Lind A.E."/>
            <person name="van Eijk R."/>
            <person name="Schleper C."/>
            <person name="Guy L."/>
            <person name="Ettema T.J."/>
        </authorList>
    </citation>
    <scope>NUCLEOTIDE SEQUENCE</scope>
</reference>
<feature type="transmembrane region" description="Helical" evidence="5">
    <location>
        <begin position="135"/>
        <end position="157"/>
    </location>
</feature>
<protein>
    <recommendedName>
        <fullName evidence="6">Major facilitator superfamily (MFS) profile domain-containing protein</fullName>
    </recommendedName>
</protein>
<comment type="subcellular location">
    <subcellularLocation>
        <location evidence="1">Membrane</location>
        <topology evidence="1">Multi-pass membrane protein</topology>
    </subcellularLocation>
</comment>
<dbReference type="Pfam" id="PF00083">
    <property type="entry name" value="Sugar_tr"/>
    <property type="match status" value="1"/>
</dbReference>
<organism evidence="7">
    <name type="scientific">marine sediment metagenome</name>
    <dbReference type="NCBI Taxonomy" id="412755"/>
    <lineage>
        <taxon>unclassified sequences</taxon>
        <taxon>metagenomes</taxon>
        <taxon>ecological metagenomes</taxon>
    </lineage>
</organism>
<feature type="transmembrane region" description="Helical" evidence="5">
    <location>
        <begin position="205"/>
        <end position="223"/>
    </location>
</feature>
<keyword evidence="2 5" id="KW-0812">Transmembrane</keyword>
<dbReference type="EMBL" id="LAZR01030309">
    <property type="protein sequence ID" value="KKL56999.1"/>
    <property type="molecule type" value="Genomic_DNA"/>
</dbReference>
<dbReference type="InterPro" id="IPR036259">
    <property type="entry name" value="MFS_trans_sf"/>
</dbReference>
<evidence type="ECO:0000256" key="1">
    <source>
        <dbReference type="ARBA" id="ARBA00004141"/>
    </source>
</evidence>
<feature type="transmembrane region" description="Helical" evidence="5">
    <location>
        <begin position="178"/>
        <end position="199"/>
    </location>
</feature>
<dbReference type="SUPFAM" id="SSF103473">
    <property type="entry name" value="MFS general substrate transporter"/>
    <property type="match status" value="1"/>
</dbReference>
<evidence type="ECO:0000256" key="4">
    <source>
        <dbReference type="ARBA" id="ARBA00023136"/>
    </source>
</evidence>
<dbReference type="Gene3D" id="1.20.1250.20">
    <property type="entry name" value="MFS general substrate transporter like domains"/>
    <property type="match status" value="1"/>
</dbReference>
<evidence type="ECO:0000256" key="5">
    <source>
        <dbReference type="SAM" id="Phobius"/>
    </source>
</evidence>
<dbReference type="PANTHER" id="PTHR23508:SF10">
    <property type="entry name" value="CARBOXYLIC ACID TRANSPORTER PROTEIN HOMOLOG"/>
    <property type="match status" value="1"/>
</dbReference>
<dbReference type="GO" id="GO:0046943">
    <property type="term" value="F:carboxylic acid transmembrane transporter activity"/>
    <property type="evidence" value="ECO:0007669"/>
    <property type="project" value="TreeGrafter"/>
</dbReference>
<feature type="domain" description="Major facilitator superfamily (MFS) profile" evidence="6">
    <location>
        <begin position="1"/>
        <end position="227"/>
    </location>
</feature>
<evidence type="ECO:0000256" key="2">
    <source>
        <dbReference type="ARBA" id="ARBA00022692"/>
    </source>
</evidence>
<keyword evidence="3 5" id="KW-1133">Transmembrane helix</keyword>
<evidence type="ECO:0000256" key="3">
    <source>
        <dbReference type="ARBA" id="ARBA00022989"/>
    </source>
</evidence>
<dbReference type="AlphaFoldDB" id="A0A0F9D5Z2"/>
<keyword evidence="4 5" id="KW-0472">Membrane</keyword>
<feature type="non-terminal residue" evidence="7">
    <location>
        <position position="1"/>
    </location>
</feature>
<dbReference type="GO" id="GO:0005886">
    <property type="term" value="C:plasma membrane"/>
    <property type="evidence" value="ECO:0007669"/>
    <property type="project" value="TreeGrafter"/>
</dbReference>
<feature type="transmembrane region" description="Helical" evidence="5">
    <location>
        <begin position="45"/>
        <end position="65"/>
    </location>
</feature>
<evidence type="ECO:0000313" key="7">
    <source>
        <dbReference type="EMBL" id="KKL56999.1"/>
    </source>
</evidence>
<feature type="transmembrane region" description="Helical" evidence="5">
    <location>
        <begin position="110"/>
        <end position="129"/>
    </location>
</feature>